<evidence type="ECO:0000313" key="2">
    <source>
        <dbReference type="EMBL" id="SIN76780.1"/>
    </source>
</evidence>
<keyword evidence="3" id="KW-1185">Reference proteome</keyword>
<dbReference type="GO" id="GO:0016810">
    <property type="term" value="F:hydrolase activity, acting on carbon-nitrogen (but not peptide) bonds"/>
    <property type="evidence" value="ECO:0007669"/>
    <property type="project" value="InterPro"/>
</dbReference>
<feature type="domain" description="Amidohydrolase-related" evidence="1">
    <location>
        <begin position="76"/>
        <end position="451"/>
    </location>
</feature>
<proteinExistence type="predicted"/>
<accession>A0A1N6E175</accession>
<dbReference type="InterPro" id="IPR011059">
    <property type="entry name" value="Metal-dep_hydrolase_composite"/>
</dbReference>
<evidence type="ECO:0000313" key="3">
    <source>
        <dbReference type="Proteomes" id="UP000185221"/>
    </source>
</evidence>
<dbReference type="EMBL" id="FSRC01000001">
    <property type="protein sequence ID" value="SIN76780.1"/>
    <property type="molecule type" value="Genomic_DNA"/>
</dbReference>
<dbReference type="RefSeq" id="WP_074224319.1">
    <property type="nucleotide sequence ID" value="NZ_FSRC01000001.1"/>
</dbReference>
<gene>
    <name evidence="2" type="ORF">SAMN05444394_1611</name>
</gene>
<dbReference type="Gene3D" id="2.30.40.10">
    <property type="entry name" value="Urease, subunit C, domain 1"/>
    <property type="match status" value="2"/>
</dbReference>
<organism evidence="2 3">
    <name type="scientific">Algoriphagus halophilus</name>
    <dbReference type="NCBI Taxonomy" id="226505"/>
    <lineage>
        <taxon>Bacteria</taxon>
        <taxon>Pseudomonadati</taxon>
        <taxon>Bacteroidota</taxon>
        <taxon>Cytophagia</taxon>
        <taxon>Cytophagales</taxon>
        <taxon>Cyclobacteriaceae</taxon>
        <taxon>Algoriphagus</taxon>
    </lineage>
</organism>
<reference evidence="3" key="1">
    <citation type="submission" date="2016-11" db="EMBL/GenBank/DDBJ databases">
        <authorList>
            <person name="Varghese N."/>
            <person name="Submissions S."/>
        </authorList>
    </citation>
    <scope>NUCLEOTIDE SEQUENCE [LARGE SCALE GENOMIC DNA]</scope>
    <source>
        <strain evidence="3">DSM 15292</strain>
    </source>
</reference>
<sequence>MKFNYFLFAALTFAACESKKETDLLISNISIIDVRNGETIPNQFVAIHGDSILEVGGIELSQKYESETQVDGAGNYLMPGLWDNHVHFGGAEYMDENEQLLPLYLTFGVTTVRDAAGDISLEVLKWRDEINNGQRIGPKILTSGPKLEGIESIWPGDLEIGTEEELELALDSLEKLKVDFIKITDNTLKPALFLEAVKKATERGWSVSGHIPTALTIDQVSKAGQKTVEHLGYLMRMTTPFEEEISKARGNGSMSAIDAAKLQAESRDDSITLEKFKQLAQQGTGVVPTLLISSNIAYLDENNFAEDTILQYLGPKLKESYQWRIDRMANDTPEDKQNRKDNFEATANLIPLVKESGMKIYAGTDAGYLNTYDFPGLAIHLELQQLVKYGLSPREALEASIINGPEYFGLEEEFGSVEVGKKANLILLNENPLEDISATLSIQDVVKDGKLLDRNRLDQMLKEIKSWVAEKEK</sequence>
<dbReference type="PANTHER" id="PTHR43135">
    <property type="entry name" value="ALPHA-D-RIBOSE 1-METHYLPHOSPHONATE 5-TRIPHOSPHATE DIPHOSPHATASE"/>
    <property type="match status" value="1"/>
</dbReference>
<dbReference type="SUPFAM" id="SSF51338">
    <property type="entry name" value="Composite domain of metallo-dependent hydrolases"/>
    <property type="match status" value="1"/>
</dbReference>
<dbReference type="Gene3D" id="3.30.110.90">
    <property type="entry name" value="Amidohydrolase"/>
    <property type="match status" value="2"/>
</dbReference>
<dbReference type="SUPFAM" id="SSF51556">
    <property type="entry name" value="Metallo-dependent hydrolases"/>
    <property type="match status" value="1"/>
</dbReference>
<protein>
    <submittedName>
        <fullName evidence="2">Imidazolonepropionase</fullName>
    </submittedName>
</protein>
<dbReference type="Gene3D" id="3.40.50.10910">
    <property type="entry name" value="Amidohydrolase"/>
    <property type="match status" value="1"/>
</dbReference>
<dbReference type="Pfam" id="PF01979">
    <property type="entry name" value="Amidohydro_1"/>
    <property type="match status" value="1"/>
</dbReference>
<dbReference type="InterPro" id="IPR006680">
    <property type="entry name" value="Amidohydro-rel"/>
</dbReference>
<name>A0A1N6E175_9BACT</name>
<dbReference type="Proteomes" id="UP000185221">
    <property type="component" value="Unassembled WGS sequence"/>
</dbReference>
<dbReference type="InterPro" id="IPR032466">
    <property type="entry name" value="Metal_Hydrolase"/>
</dbReference>
<dbReference type="InterPro" id="IPR051781">
    <property type="entry name" value="Metallo-dep_Hydrolase"/>
</dbReference>
<dbReference type="PANTHER" id="PTHR43135:SF3">
    <property type="entry name" value="ALPHA-D-RIBOSE 1-METHYLPHOSPHONATE 5-TRIPHOSPHATE DIPHOSPHATASE"/>
    <property type="match status" value="1"/>
</dbReference>
<evidence type="ECO:0000259" key="1">
    <source>
        <dbReference type="Pfam" id="PF01979"/>
    </source>
</evidence>
<dbReference type="PROSITE" id="PS51257">
    <property type="entry name" value="PROKAR_LIPOPROTEIN"/>
    <property type="match status" value="1"/>
</dbReference>
<dbReference type="AlphaFoldDB" id="A0A1N6E175"/>
<dbReference type="Gene3D" id="1.20.58.520">
    <property type="entry name" value="Amidohydrolase"/>
    <property type="match status" value="1"/>
</dbReference>
<dbReference type="OrthoDB" id="9797498at2"/>
<dbReference type="STRING" id="226505.SAMN05444394_1611"/>